<feature type="domain" description="CBM2" evidence="2">
    <location>
        <begin position="35"/>
        <end position="147"/>
    </location>
</feature>
<comment type="caution">
    <text evidence="3">The sequence shown here is derived from an EMBL/GenBank/DDBJ whole genome shotgun (WGS) entry which is preliminary data.</text>
</comment>
<proteinExistence type="predicted"/>
<dbReference type="EMBL" id="RBWV01000013">
    <property type="protein sequence ID" value="RKS72674.1"/>
    <property type="molecule type" value="Genomic_DNA"/>
</dbReference>
<dbReference type="InterPro" id="IPR001919">
    <property type="entry name" value="CBD2"/>
</dbReference>
<gene>
    <name evidence="3" type="ORF">CLV35_2922</name>
</gene>
<dbReference type="Pfam" id="PF00553">
    <property type="entry name" value="CBM_2"/>
    <property type="match status" value="1"/>
</dbReference>
<dbReference type="GO" id="GO:0005975">
    <property type="term" value="P:carbohydrate metabolic process"/>
    <property type="evidence" value="ECO:0007669"/>
    <property type="project" value="InterPro"/>
</dbReference>
<keyword evidence="1" id="KW-0732">Signal</keyword>
<sequence length="241" mass="24990">MRVKTGPAVLAVATLTASIATPVGTPASASSRPAPTTTVESCKAVYSLNGTWTGRATGFTSTLRVYNTTTASVTDWTLVFTFSGAGQRVTRLWDGTFSQLGHRVTVHPTAANRTIAAGKQLTIGFVASGVDGSPRSVTLSGTACTETASRGHVVPGAAAALHNALASQVAAGHASGGTLLALRHRVSQMQRDESRDNVKAEISHLNGFIREFHWPAAKVDVTPEGTTALLAVAQATLTNLR</sequence>
<dbReference type="Proteomes" id="UP000281955">
    <property type="component" value="Unassembled WGS sequence"/>
</dbReference>
<dbReference type="SUPFAM" id="SSF49384">
    <property type="entry name" value="Carbohydrate-binding domain"/>
    <property type="match status" value="1"/>
</dbReference>
<dbReference type="Gene3D" id="2.60.40.290">
    <property type="match status" value="1"/>
</dbReference>
<reference evidence="3 4" key="1">
    <citation type="submission" date="2018-10" db="EMBL/GenBank/DDBJ databases">
        <title>Genomic Encyclopedia of Archaeal and Bacterial Type Strains, Phase II (KMG-II): from individual species to whole genera.</title>
        <authorList>
            <person name="Goeker M."/>
        </authorList>
    </citation>
    <scope>NUCLEOTIDE SEQUENCE [LARGE SCALE GENOMIC DNA]</scope>
    <source>
        <strain evidence="3 4">RP-AC37</strain>
    </source>
</reference>
<evidence type="ECO:0000259" key="2">
    <source>
        <dbReference type="PROSITE" id="PS51173"/>
    </source>
</evidence>
<feature type="signal peptide" evidence="1">
    <location>
        <begin position="1"/>
        <end position="19"/>
    </location>
</feature>
<evidence type="ECO:0000313" key="4">
    <source>
        <dbReference type="Proteomes" id="UP000281955"/>
    </source>
</evidence>
<keyword evidence="4" id="KW-1185">Reference proteome</keyword>
<dbReference type="GO" id="GO:0004553">
    <property type="term" value="F:hydrolase activity, hydrolyzing O-glycosyl compounds"/>
    <property type="evidence" value="ECO:0007669"/>
    <property type="project" value="InterPro"/>
</dbReference>
<evidence type="ECO:0000256" key="1">
    <source>
        <dbReference type="SAM" id="SignalP"/>
    </source>
</evidence>
<feature type="chain" id="PRO_5039303581" evidence="1">
    <location>
        <begin position="20"/>
        <end position="241"/>
    </location>
</feature>
<evidence type="ECO:0000313" key="3">
    <source>
        <dbReference type="EMBL" id="RKS72674.1"/>
    </source>
</evidence>
<dbReference type="InterPro" id="IPR012291">
    <property type="entry name" value="CBM2_carb-bd_dom_sf"/>
</dbReference>
<dbReference type="PROSITE" id="PS51173">
    <property type="entry name" value="CBM2"/>
    <property type="match status" value="1"/>
</dbReference>
<name>A0A420XN13_9ACTN</name>
<organism evidence="3 4">
    <name type="scientific">Motilibacter peucedani</name>
    <dbReference type="NCBI Taxonomy" id="598650"/>
    <lineage>
        <taxon>Bacteria</taxon>
        <taxon>Bacillati</taxon>
        <taxon>Actinomycetota</taxon>
        <taxon>Actinomycetes</taxon>
        <taxon>Motilibacterales</taxon>
        <taxon>Motilibacteraceae</taxon>
        <taxon>Motilibacter</taxon>
    </lineage>
</organism>
<dbReference type="InterPro" id="IPR008965">
    <property type="entry name" value="CBM2/CBM3_carb-bd_dom_sf"/>
</dbReference>
<dbReference type="AlphaFoldDB" id="A0A420XN13"/>
<dbReference type="InParanoid" id="A0A420XN13"/>
<dbReference type="InterPro" id="IPR054470">
    <property type="entry name" value="FIMAH_dom"/>
</dbReference>
<accession>A0A420XN13</accession>
<dbReference type="GO" id="GO:0030247">
    <property type="term" value="F:polysaccharide binding"/>
    <property type="evidence" value="ECO:0007669"/>
    <property type="project" value="UniProtKB-UniRule"/>
</dbReference>
<protein>
    <submittedName>
        <fullName evidence="3">Cellulose binding domain-containing protein</fullName>
    </submittedName>
</protein>
<dbReference type="SMART" id="SM00637">
    <property type="entry name" value="CBD_II"/>
    <property type="match status" value="1"/>
</dbReference>
<dbReference type="Pfam" id="PF22888">
    <property type="entry name" value="FIMAH"/>
    <property type="match status" value="1"/>
</dbReference>